<keyword evidence="4" id="KW-1185">Reference proteome</keyword>
<feature type="signal peptide" evidence="1">
    <location>
        <begin position="1"/>
        <end position="25"/>
    </location>
</feature>
<dbReference type="Pfam" id="PF00395">
    <property type="entry name" value="SLH"/>
    <property type="match status" value="3"/>
</dbReference>
<evidence type="ECO:0000259" key="2">
    <source>
        <dbReference type="PROSITE" id="PS51272"/>
    </source>
</evidence>
<feature type="domain" description="SLH" evidence="2">
    <location>
        <begin position="325"/>
        <end position="381"/>
    </location>
</feature>
<feature type="chain" id="PRO_5045377772" evidence="1">
    <location>
        <begin position="26"/>
        <end position="381"/>
    </location>
</feature>
<reference evidence="4" key="1">
    <citation type="journal article" date="2019" name="Int. J. Syst. Evol. Microbiol.">
        <title>The Global Catalogue of Microorganisms (GCM) 10K type strain sequencing project: providing services to taxonomists for standard genome sequencing and annotation.</title>
        <authorList>
            <consortium name="The Broad Institute Genomics Platform"/>
            <consortium name="The Broad Institute Genome Sequencing Center for Infectious Disease"/>
            <person name="Wu L."/>
            <person name="Ma J."/>
        </authorList>
    </citation>
    <scope>NUCLEOTIDE SEQUENCE [LARGE SCALE GENOMIC DNA]</scope>
    <source>
        <strain evidence="4">CGMCC 4.6946</strain>
    </source>
</reference>
<dbReference type="Pfam" id="PF00188">
    <property type="entry name" value="CAP"/>
    <property type="match status" value="1"/>
</dbReference>
<dbReference type="PANTHER" id="PTHR31157:SF1">
    <property type="entry name" value="SCP DOMAIN-CONTAINING PROTEIN"/>
    <property type="match status" value="1"/>
</dbReference>
<dbReference type="InterPro" id="IPR035940">
    <property type="entry name" value="CAP_sf"/>
</dbReference>
<dbReference type="RefSeq" id="WP_338130241.1">
    <property type="nucleotide sequence ID" value="NZ_JARAMH010000023.1"/>
</dbReference>
<evidence type="ECO:0000313" key="3">
    <source>
        <dbReference type="EMBL" id="MFC4902253.1"/>
    </source>
</evidence>
<dbReference type="PROSITE" id="PS51272">
    <property type="entry name" value="SLH"/>
    <property type="match status" value="3"/>
</dbReference>
<dbReference type="CDD" id="cd05379">
    <property type="entry name" value="CAP_bacterial"/>
    <property type="match status" value="1"/>
</dbReference>
<keyword evidence="1" id="KW-0732">Signal</keyword>
<feature type="domain" description="SLH" evidence="2">
    <location>
        <begin position="194"/>
        <end position="260"/>
    </location>
</feature>
<feature type="domain" description="SLH" evidence="2">
    <location>
        <begin position="263"/>
        <end position="324"/>
    </location>
</feature>
<dbReference type="PANTHER" id="PTHR31157">
    <property type="entry name" value="SCP DOMAIN-CONTAINING PROTEIN"/>
    <property type="match status" value="1"/>
</dbReference>
<evidence type="ECO:0000256" key="1">
    <source>
        <dbReference type="SAM" id="SignalP"/>
    </source>
</evidence>
<evidence type="ECO:0000313" key="4">
    <source>
        <dbReference type="Proteomes" id="UP001595797"/>
    </source>
</evidence>
<name>A0ABV9TE46_9MICC</name>
<protein>
    <submittedName>
        <fullName evidence="3">S-layer homology domain-containing protein</fullName>
    </submittedName>
</protein>
<dbReference type="InterPro" id="IPR001119">
    <property type="entry name" value="SLH_dom"/>
</dbReference>
<dbReference type="EMBL" id="JBHSIW010000002">
    <property type="protein sequence ID" value="MFC4902253.1"/>
    <property type="molecule type" value="Genomic_DNA"/>
</dbReference>
<proteinExistence type="predicted"/>
<dbReference type="SUPFAM" id="SSF55797">
    <property type="entry name" value="PR-1-like"/>
    <property type="match status" value="1"/>
</dbReference>
<comment type="caution">
    <text evidence="3">The sequence shown here is derived from an EMBL/GenBank/DDBJ whole genome shotgun (WGS) entry which is preliminary data.</text>
</comment>
<dbReference type="Gene3D" id="3.40.33.10">
    <property type="entry name" value="CAP"/>
    <property type="match status" value="1"/>
</dbReference>
<gene>
    <name evidence="3" type="ORF">ACFPCS_01570</name>
</gene>
<organism evidence="3 4">
    <name type="scientific">Kocuria oceani</name>
    <dbReference type="NCBI Taxonomy" id="988827"/>
    <lineage>
        <taxon>Bacteria</taxon>
        <taxon>Bacillati</taxon>
        <taxon>Actinomycetota</taxon>
        <taxon>Actinomycetes</taxon>
        <taxon>Micrococcales</taxon>
        <taxon>Micrococcaceae</taxon>
        <taxon>Kocuria</taxon>
    </lineage>
</organism>
<sequence>MKKHLVVLAATAALTASSLSITAPAATAAQQDIVSMNAQTRTTDAQKMLDLINAHRKSKNLKPVRYSATLSGIAQGESDRLVRQEVIDHTTNFLYDQRAGSWDAAGEIHAISWRHSVTDLVDWWKGSSAHNKVLTDPRMEVIGIGLTYVDGSLTGNKQGWKLVGTVASYGYPDGKAPADTRNTVPLGAPDAHVAAGPFRDVAANHPFATEIAWLHSSGISTGWASGTSRVYKPAQAITRDQMAAFLYRLAGSPAYTPPRVSPFADVPTSHVFYKEMAWLHAKGISTGWVSANGVRTYKPGQAISRDQMAAFLYRQAGKPAYTPPRTSPFVDVSTGQGFYKEMAWLQATGISTGWDDGTYRPGAAVSRDVMAAFLYRFAHTS</sequence>
<accession>A0ABV9TE46</accession>
<dbReference type="Proteomes" id="UP001595797">
    <property type="component" value="Unassembled WGS sequence"/>
</dbReference>
<dbReference type="InterPro" id="IPR014044">
    <property type="entry name" value="CAP_dom"/>
</dbReference>